<evidence type="ECO:0000313" key="2">
    <source>
        <dbReference type="EMBL" id="SFF81589.1"/>
    </source>
</evidence>
<protein>
    <recommendedName>
        <fullName evidence="4">PRC-barrel domain-containing protein</fullName>
    </recommendedName>
</protein>
<accession>A0A1I2LSW0</accession>
<feature type="region of interest" description="Disordered" evidence="1">
    <location>
        <begin position="1"/>
        <end position="29"/>
    </location>
</feature>
<dbReference type="EMBL" id="FOOQ01000001">
    <property type="protein sequence ID" value="SFF81589.1"/>
    <property type="molecule type" value="Genomic_DNA"/>
</dbReference>
<dbReference type="Proteomes" id="UP000198876">
    <property type="component" value="Unassembled WGS sequence"/>
</dbReference>
<evidence type="ECO:0008006" key="4">
    <source>
        <dbReference type="Google" id="ProtNLM"/>
    </source>
</evidence>
<name>A0A1I2LSW0_9EURY</name>
<gene>
    <name evidence="2" type="ORF">SAMN04488063_0401</name>
</gene>
<evidence type="ECO:0000313" key="3">
    <source>
        <dbReference type="Proteomes" id="UP000198876"/>
    </source>
</evidence>
<evidence type="ECO:0000256" key="1">
    <source>
        <dbReference type="SAM" id="MobiDB-lite"/>
    </source>
</evidence>
<organism evidence="2 3">
    <name type="scientific">Halopelagius inordinatus</name>
    <dbReference type="NCBI Taxonomy" id="553467"/>
    <lineage>
        <taxon>Archaea</taxon>
        <taxon>Methanobacteriati</taxon>
        <taxon>Methanobacteriota</taxon>
        <taxon>Stenosarchaea group</taxon>
        <taxon>Halobacteria</taxon>
        <taxon>Halobacteriales</taxon>
        <taxon>Haloferacaceae</taxon>
    </lineage>
</organism>
<keyword evidence="3" id="KW-1185">Reference proteome</keyword>
<feature type="compositionally biased region" description="Basic and acidic residues" evidence="1">
    <location>
        <begin position="1"/>
        <end position="15"/>
    </location>
</feature>
<reference evidence="3" key="1">
    <citation type="submission" date="2016-10" db="EMBL/GenBank/DDBJ databases">
        <authorList>
            <person name="Varghese N."/>
            <person name="Submissions S."/>
        </authorList>
    </citation>
    <scope>NUCLEOTIDE SEQUENCE [LARGE SCALE GENOMIC DNA]</scope>
    <source>
        <strain evidence="3">CGMCC 1.7739</strain>
    </source>
</reference>
<dbReference type="AlphaFoldDB" id="A0A1I2LSW0"/>
<proteinExistence type="predicted"/>
<sequence>MDMDRPFSDDDREKTVVTSDGHTVGRVRDVNDDRATIDRSDDDDESLTDEIKDMLGWGDDDDSHELHRDHVDREENDRLYLRRR</sequence>